<dbReference type="Proteomes" id="UP000003688">
    <property type="component" value="Unassembled WGS sequence"/>
</dbReference>
<dbReference type="InterPro" id="IPR029016">
    <property type="entry name" value="GAF-like_dom_sf"/>
</dbReference>
<reference evidence="3 4" key="1">
    <citation type="journal article" date="2011" name="J. Bacteriol.">
        <title>Genome sequence of 'Pedosphaera parvula' Ellin514, an aerobic Verrucomicrobial isolate from pasture soil.</title>
        <authorList>
            <person name="Kant R."/>
            <person name="van Passel M.W."/>
            <person name="Sangwan P."/>
            <person name="Palva A."/>
            <person name="Lucas S."/>
            <person name="Copeland A."/>
            <person name="Lapidus A."/>
            <person name="Glavina Del Rio T."/>
            <person name="Dalin E."/>
            <person name="Tice H."/>
            <person name="Bruce D."/>
            <person name="Goodwin L."/>
            <person name="Pitluck S."/>
            <person name="Chertkov O."/>
            <person name="Larimer F.W."/>
            <person name="Land M.L."/>
            <person name="Hauser L."/>
            <person name="Brettin T.S."/>
            <person name="Detter J.C."/>
            <person name="Han S."/>
            <person name="de Vos W.M."/>
            <person name="Janssen P.H."/>
            <person name="Smidt H."/>
        </authorList>
    </citation>
    <scope>NUCLEOTIDE SEQUENCE [LARGE SCALE GENOMIC DNA]</scope>
    <source>
        <strain evidence="3 4">Ellin514</strain>
    </source>
</reference>
<dbReference type="Pfam" id="PF07228">
    <property type="entry name" value="SpoIIE"/>
    <property type="match status" value="1"/>
</dbReference>
<sequence>MSVVSPATSRPVTLRITLACNLAEVWPAVQNVRSFLSEQGWDDNSLIAFDLALVEGCNNAVKYADDRGRDQAIIIEAISEAMQVEFRIHDNTAGFEWPKKAVLPDPESESGRGIYLITSLMDYVGYFRGVGENILVMRKERALQEPSFATSNLETLDQFTKKIAENERMIAEMVEELSSCYESLSAIFRYSTEQGKTGNLREFARQLLTDLLQIASAEWFILRLVPKGESRLAVFAASEPLLELEPLLIPATGNPPYSMEVDAAMTCQRVWFNSTNPVPADGLLHKYKPGSAGLVQPILFGGQLMGTLTLGRTLAPVSWPNQSRLIFTAGQTNVVSTFADFLAIQVANARFQEEQFHRRLVTHELEIANNIQRSLLPTTLPQLPSFTLAAFCRSAHEVGGDFYDVLRVSDHSVLLVIADVMGKGIPAAMFAAILRTLLRAVPEYNNQPGALLTRVNRLLYPELSAVDMFITAQLAFVDAHERKMITASAGHCPLVVATTKGVTTFSPEGMPLGILPDTIFQDETVELSEKCRVLLYTDGLTEALSAKGEYFGQQPLLDWLEGSTKNLSTADQLKEELARELEKYQANTTSNDDQTFIIMAG</sequence>
<dbReference type="SUPFAM" id="SSF55781">
    <property type="entry name" value="GAF domain-like"/>
    <property type="match status" value="1"/>
</dbReference>
<dbReference type="InterPro" id="IPR001932">
    <property type="entry name" value="PPM-type_phosphatase-like_dom"/>
</dbReference>
<feature type="domain" description="PPM-type phosphatase" evidence="2">
    <location>
        <begin position="383"/>
        <end position="601"/>
    </location>
</feature>
<dbReference type="OrthoDB" id="311592at2"/>
<dbReference type="PANTHER" id="PTHR43156:SF2">
    <property type="entry name" value="STAGE II SPORULATION PROTEIN E"/>
    <property type="match status" value="1"/>
</dbReference>
<dbReference type="CDD" id="cd16936">
    <property type="entry name" value="HATPase_RsbW-like"/>
    <property type="match status" value="1"/>
</dbReference>
<dbReference type="InterPro" id="IPR036890">
    <property type="entry name" value="HATPase_C_sf"/>
</dbReference>
<dbReference type="Pfam" id="PF13581">
    <property type="entry name" value="HATPase_c_2"/>
    <property type="match status" value="1"/>
</dbReference>
<dbReference type="SUPFAM" id="SSF81606">
    <property type="entry name" value="PP2C-like"/>
    <property type="match status" value="1"/>
</dbReference>
<dbReference type="RefSeq" id="WP_007413511.1">
    <property type="nucleotide sequence ID" value="NZ_ABOX02000004.1"/>
</dbReference>
<dbReference type="InterPro" id="IPR052016">
    <property type="entry name" value="Bact_Sigma-Reg"/>
</dbReference>
<dbReference type="PANTHER" id="PTHR43156">
    <property type="entry name" value="STAGE II SPORULATION PROTEIN E-RELATED"/>
    <property type="match status" value="1"/>
</dbReference>
<keyword evidence="4" id="KW-1185">Reference proteome</keyword>
<organism evidence="3 4">
    <name type="scientific">Pedosphaera parvula (strain Ellin514)</name>
    <dbReference type="NCBI Taxonomy" id="320771"/>
    <lineage>
        <taxon>Bacteria</taxon>
        <taxon>Pseudomonadati</taxon>
        <taxon>Verrucomicrobiota</taxon>
        <taxon>Pedosphaerae</taxon>
        <taxon>Pedosphaerales</taxon>
        <taxon>Pedosphaeraceae</taxon>
        <taxon>Pedosphaera</taxon>
    </lineage>
</organism>
<accession>B9XCG3</accession>
<dbReference type="InterPro" id="IPR003594">
    <property type="entry name" value="HATPase_dom"/>
</dbReference>
<evidence type="ECO:0000259" key="2">
    <source>
        <dbReference type="SMART" id="SM00331"/>
    </source>
</evidence>
<name>B9XCG3_PEDPL</name>
<dbReference type="STRING" id="320771.Cflav_PD5266"/>
<comment type="caution">
    <text evidence="3">The sequence shown here is derived from an EMBL/GenBank/DDBJ whole genome shotgun (WGS) entry which is preliminary data.</text>
</comment>
<dbReference type="AlphaFoldDB" id="B9XCG3"/>
<dbReference type="Gene3D" id="3.30.450.40">
    <property type="match status" value="1"/>
</dbReference>
<evidence type="ECO:0000313" key="3">
    <source>
        <dbReference type="EMBL" id="EEF62631.1"/>
    </source>
</evidence>
<evidence type="ECO:0000313" key="4">
    <source>
        <dbReference type="Proteomes" id="UP000003688"/>
    </source>
</evidence>
<dbReference type="Gene3D" id="3.60.40.10">
    <property type="entry name" value="PPM-type phosphatase domain"/>
    <property type="match status" value="1"/>
</dbReference>
<evidence type="ECO:0000256" key="1">
    <source>
        <dbReference type="ARBA" id="ARBA00022801"/>
    </source>
</evidence>
<dbReference type="EMBL" id="ABOX02000004">
    <property type="protein sequence ID" value="EEF62631.1"/>
    <property type="molecule type" value="Genomic_DNA"/>
</dbReference>
<dbReference type="GO" id="GO:0016791">
    <property type="term" value="F:phosphatase activity"/>
    <property type="evidence" value="ECO:0007669"/>
    <property type="project" value="TreeGrafter"/>
</dbReference>
<dbReference type="Gene3D" id="3.30.565.10">
    <property type="entry name" value="Histidine kinase-like ATPase, C-terminal domain"/>
    <property type="match status" value="1"/>
</dbReference>
<dbReference type="InterPro" id="IPR036457">
    <property type="entry name" value="PPM-type-like_dom_sf"/>
</dbReference>
<protein>
    <submittedName>
        <fullName evidence="3">Protein serine/threonine phosphatase</fullName>
    </submittedName>
</protein>
<keyword evidence="1" id="KW-0378">Hydrolase</keyword>
<dbReference type="SUPFAM" id="SSF55874">
    <property type="entry name" value="ATPase domain of HSP90 chaperone/DNA topoisomerase II/histidine kinase"/>
    <property type="match status" value="1"/>
</dbReference>
<dbReference type="SMART" id="SM00331">
    <property type="entry name" value="PP2C_SIG"/>
    <property type="match status" value="1"/>
</dbReference>
<proteinExistence type="predicted"/>
<gene>
    <name evidence="3" type="ORF">Cflav_PD5266</name>
</gene>